<evidence type="ECO:0000256" key="1">
    <source>
        <dbReference type="ARBA" id="ARBA00009922"/>
    </source>
</evidence>
<evidence type="ECO:0000256" key="14">
    <source>
        <dbReference type="ARBA" id="ARBA00048988"/>
    </source>
</evidence>
<evidence type="ECO:0000259" key="16">
    <source>
        <dbReference type="PROSITE" id="PS51198"/>
    </source>
</evidence>
<accession>A0A0G1GU72</accession>
<dbReference type="InterPro" id="IPR038726">
    <property type="entry name" value="PDDEXK_AddAB-type"/>
</dbReference>
<evidence type="ECO:0000313" key="18">
    <source>
        <dbReference type="EMBL" id="KKT38621.1"/>
    </source>
</evidence>
<feature type="domain" description="UvrD-like helicase ATP-binding" evidence="16">
    <location>
        <begin position="8"/>
        <end position="318"/>
    </location>
</feature>
<evidence type="ECO:0000256" key="15">
    <source>
        <dbReference type="PROSITE-ProRule" id="PRU00560"/>
    </source>
</evidence>
<dbReference type="Gene3D" id="1.10.10.160">
    <property type="match status" value="1"/>
</dbReference>
<keyword evidence="4" id="KW-0227">DNA damage</keyword>
<evidence type="ECO:0000256" key="13">
    <source>
        <dbReference type="ARBA" id="ARBA00034808"/>
    </source>
</evidence>
<comment type="caution">
    <text evidence="18">The sequence shown here is derived from an EMBL/GenBank/DDBJ whole genome shotgun (WGS) entry which is preliminary data.</text>
</comment>
<dbReference type="Pfam" id="PF13361">
    <property type="entry name" value="UvrD_C"/>
    <property type="match status" value="1"/>
</dbReference>
<dbReference type="PROSITE" id="PS51198">
    <property type="entry name" value="UVRD_HELICASE_ATP_BIND"/>
    <property type="match status" value="1"/>
</dbReference>
<sequence>MKILIQDRILNKEQKKAVEFGEGPLLIIAGAGTGKTTVITERIKYLISSGQAKPQEILALTFTEKASREMEERVDLALPYGVIQMWISTFHSFCDRILRNEGLAIGLDPNFKLMTEAVTIQFFRTNLFAFDLSYFRPLGNPTKFISGMIQHFSRLKDEDVSPNQYMEWVKSKSQNPKLKQIPKSKTQIKDEEKEDLDKYKELANAYRTYEELKTKHGVMDYGDLITYTLKLFRTRKNILKNYQEQFRYLLIDEFQDTNFSQNELAMLLAGTTQNITVVGDDDQAIYRWRGAAISNIIQFRKHFPKAKIVVLTKNYRSTKEILDRSYQLIQNNNPDRLEAVEKIDKKLECIRRINGTSIKLLLKEIQNLKSRIQNDRKKLYEWKDFAILVRANNHAEPFVRALARSGIPYQFLGPGQLFRQPEVKDLICYLKVLYDINDTVSLFRVLSMDHFQIPARDIASLISYARGQGMSLFEVCELVQNNQTNPTNLTNPTNNTVHITADGGKKIASLITLILKHLSFIKKETAGQILYYFLEESGLLQTFTSYKTQKEERVAENIAKFFDKLKTYETDHDDASVFSVVDWLDLSMDIGESPLASNMDWNTYDAVNILTVHSSKGLEFPVVFLVNLVSARFPTTEKHEQIPIPDELIKEILPQGDYHTEEERRLFYVGMTRACDVLFFTAAKYYGEGKREKKISPFVVETMGQDSVESLLQKPEEKEKQLLLLDWTKQKEEEVLHIKQPVNYLSYSRAETFQKCPLQYKYRYVLRIPVPPSAALSFGDTIHKTLYAFYDQVKRKVVPKKDLLLKLFEHHWRSVGYKDKGYEEKMKKHGIELLEEFYDKGFDPKTNVIALEQPFKIKMSSSLTLGGKIDRVDKTPEGKLEIIDYKTGSAPKKRDPANDVQLSVYALAASEKGLYDQKPENVIVSFYFLEGQEKISGSRSKEQLVQVRQEIQKTAEDIRTSNFSPTKHCDFCEFRLICEAWK</sequence>
<keyword evidence="7" id="KW-0269">Exonuclease</keyword>
<evidence type="ECO:0000256" key="4">
    <source>
        <dbReference type="ARBA" id="ARBA00022763"/>
    </source>
</evidence>
<dbReference type="AlphaFoldDB" id="A0A0G1GU72"/>
<dbReference type="GO" id="GO:0033202">
    <property type="term" value="C:DNA helicase complex"/>
    <property type="evidence" value="ECO:0007669"/>
    <property type="project" value="TreeGrafter"/>
</dbReference>
<dbReference type="GO" id="GO:0004527">
    <property type="term" value="F:exonuclease activity"/>
    <property type="evidence" value="ECO:0007669"/>
    <property type="project" value="UniProtKB-KW"/>
</dbReference>
<dbReference type="GO" id="GO:0005524">
    <property type="term" value="F:ATP binding"/>
    <property type="evidence" value="ECO:0007669"/>
    <property type="project" value="UniProtKB-UniRule"/>
</dbReference>
<evidence type="ECO:0000256" key="11">
    <source>
        <dbReference type="ARBA" id="ARBA00023235"/>
    </source>
</evidence>
<dbReference type="InterPro" id="IPR013986">
    <property type="entry name" value="DExx_box_DNA_helicase_dom_sf"/>
</dbReference>
<keyword evidence="8 15" id="KW-0067">ATP-binding</keyword>
<evidence type="ECO:0000256" key="12">
    <source>
        <dbReference type="ARBA" id="ARBA00034617"/>
    </source>
</evidence>
<dbReference type="Proteomes" id="UP000034617">
    <property type="component" value="Unassembled WGS sequence"/>
</dbReference>
<dbReference type="InterPro" id="IPR000212">
    <property type="entry name" value="DNA_helicase_UvrD/REP"/>
</dbReference>
<keyword evidence="5 15" id="KW-0378">Hydrolase</keyword>
<keyword evidence="2" id="KW-0540">Nuclease</keyword>
<dbReference type="InterPro" id="IPR011604">
    <property type="entry name" value="PDDEXK-like_dom_sf"/>
</dbReference>
<evidence type="ECO:0000259" key="17">
    <source>
        <dbReference type="PROSITE" id="PS51217"/>
    </source>
</evidence>
<dbReference type="GO" id="GO:0000725">
    <property type="term" value="P:recombinational repair"/>
    <property type="evidence" value="ECO:0007669"/>
    <property type="project" value="TreeGrafter"/>
</dbReference>
<keyword evidence="6 15" id="KW-0347">Helicase</keyword>
<evidence type="ECO:0000256" key="2">
    <source>
        <dbReference type="ARBA" id="ARBA00022722"/>
    </source>
</evidence>
<dbReference type="Pfam" id="PF12705">
    <property type="entry name" value="PDDEXK_1"/>
    <property type="match status" value="1"/>
</dbReference>
<keyword evidence="3 15" id="KW-0547">Nucleotide-binding</keyword>
<dbReference type="GO" id="GO:0005829">
    <property type="term" value="C:cytosol"/>
    <property type="evidence" value="ECO:0007669"/>
    <property type="project" value="TreeGrafter"/>
</dbReference>
<proteinExistence type="inferred from homology"/>
<dbReference type="InterPro" id="IPR014016">
    <property type="entry name" value="UvrD-like_ATP-bd"/>
</dbReference>
<comment type="similarity">
    <text evidence="1">Belongs to the helicase family. UvrD subfamily.</text>
</comment>
<dbReference type="InterPro" id="IPR027417">
    <property type="entry name" value="P-loop_NTPase"/>
</dbReference>
<evidence type="ECO:0000256" key="5">
    <source>
        <dbReference type="ARBA" id="ARBA00022801"/>
    </source>
</evidence>
<dbReference type="EC" id="5.6.2.4" evidence="13"/>
<keyword evidence="10" id="KW-0234">DNA repair</keyword>
<dbReference type="GO" id="GO:0043138">
    <property type="term" value="F:3'-5' DNA helicase activity"/>
    <property type="evidence" value="ECO:0007669"/>
    <property type="project" value="UniProtKB-EC"/>
</dbReference>
<organism evidence="18 19">
    <name type="scientific">Candidatus Gottesmanbacteria bacterium GW2011_GWB1_44_11c</name>
    <dbReference type="NCBI Taxonomy" id="1618447"/>
    <lineage>
        <taxon>Bacteria</taxon>
        <taxon>Candidatus Gottesmaniibacteriota</taxon>
    </lineage>
</organism>
<name>A0A0G1GU72_9BACT</name>
<dbReference type="InterPro" id="IPR014017">
    <property type="entry name" value="DNA_helicase_UvrD-like_C"/>
</dbReference>
<dbReference type="Gene3D" id="3.90.320.10">
    <property type="match status" value="1"/>
</dbReference>
<evidence type="ECO:0000313" key="19">
    <source>
        <dbReference type="Proteomes" id="UP000034617"/>
    </source>
</evidence>
<feature type="binding site" evidence="15">
    <location>
        <begin position="29"/>
        <end position="36"/>
    </location>
    <ligand>
        <name>ATP</name>
        <dbReference type="ChEBI" id="CHEBI:30616"/>
    </ligand>
</feature>
<comment type="catalytic activity">
    <reaction evidence="12">
        <text>Couples ATP hydrolysis with the unwinding of duplex DNA by translocating in the 3'-5' direction.</text>
        <dbReference type="EC" id="5.6.2.4"/>
    </reaction>
</comment>
<dbReference type="PROSITE" id="PS51217">
    <property type="entry name" value="UVRD_HELICASE_CTER"/>
    <property type="match status" value="1"/>
</dbReference>
<dbReference type="PANTHER" id="PTHR11070">
    <property type="entry name" value="UVRD / RECB / PCRA DNA HELICASE FAMILY MEMBER"/>
    <property type="match status" value="1"/>
</dbReference>
<dbReference type="SUPFAM" id="SSF52540">
    <property type="entry name" value="P-loop containing nucleoside triphosphate hydrolases"/>
    <property type="match status" value="1"/>
</dbReference>
<dbReference type="GO" id="GO:0003677">
    <property type="term" value="F:DNA binding"/>
    <property type="evidence" value="ECO:0007669"/>
    <property type="project" value="UniProtKB-KW"/>
</dbReference>
<evidence type="ECO:0000256" key="8">
    <source>
        <dbReference type="ARBA" id="ARBA00022840"/>
    </source>
</evidence>
<feature type="domain" description="UvrD-like helicase C-terminal" evidence="17">
    <location>
        <begin position="319"/>
        <end position="617"/>
    </location>
</feature>
<dbReference type="Gene3D" id="3.40.50.300">
    <property type="entry name" value="P-loop containing nucleotide triphosphate hydrolases"/>
    <property type="match status" value="2"/>
</dbReference>
<reference evidence="18 19" key="1">
    <citation type="journal article" date="2015" name="Nature">
        <title>rRNA introns, odd ribosomes, and small enigmatic genomes across a large radiation of phyla.</title>
        <authorList>
            <person name="Brown C.T."/>
            <person name="Hug L.A."/>
            <person name="Thomas B.C."/>
            <person name="Sharon I."/>
            <person name="Castelle C.J."/>
            <person name="Singh A."/>
            <person name="Wilkins M.J."/>
            <person name="Williams K.H."/>
            <person name="Banfield J.F."/>
        </authorList>
    </citation>
    <scope>NUCLEOTIDE SEQUENCE [LARGE SCALE GENOMIC DNA]</scope>
</reference>
<protein>
    <recommendedName>
        <fullName evidence="13">DNA 3'-5' helicase</fullName>
        <ecNumber evidence="13">5.6.2.4</ecNumber>
    </recommendedName>
</protein>
<dbReference type="SUPFAM" id="SSF52980">
    <property type="entry name" value="Restriction endonuclease-like"/>
    <property type="match status" value="1"/>
</dbReference>
<dbReference type="Gene3D" id="1.10.486.10">
    <property type="entry name" value="PCRA, domain 4"/>
    <property type="match status" value="1"/>
</dbReference>
<gene>
    <name evidence="18" type="ORF">UW22_C0009G0027</name>
</gene>
<evidence type="ECO:0000256" key="9">
    <source>
        <dbReference type="ARBA" id="ARBA00023125"/>
    </source>
</evidence>
<dbReference type="EMBL" id="LCHM01000009">
    <property type="protein sequence ID" value="KKT38621.1"/>
    <property type="molecule type" value="Genomic_DNA"/>
</dbReference>
<keyword evidence="9" id="KW-0238">DNA-binding</keyword>
<comment type="catalytic activity">
    <reaction evidence="14">
        <text>ATP + H2O = ADP + phosphate + H(+)</text>
        <dbReference type="Rhea" id="RHEA:13065"/>
        <dbReference type="ChEBI" id="CHEBI:15377"/>
        <dbReference type="ChEBI" id="CHEBI:15378"/>
        <dbReference type="ChEBI" id="CHEBI:30616"/>
        <dbReference type="ChEBI" id="CHEBI:43474"/>
        <dbReference type="ChEBI" id="CHEBI:456216"/>
        <dbReference type="EC" id="5.6.2.4"/>
    </reaction>
</comment>
<evidence type="ECO:0000256" key="7">
    <source>
        <dbReference type="ARBA" id="ARBA00022839"/>
    </source>
</evidence>
<dbReference type="CDD" id="cd17932">
    <property type="entry name" value="DEXQc_UvrD"/>
    <property type="match status" value="1"/>
</dbReference>
<evidence type="ECO:0000256" key="10">
    <source>
        <dbReference type="ARBA" id="ARBA00023204"/>
    </source>
</evidence>
<keyword evidence="11" id="KW-0413">Isomerase</keyword>
<dbReference type="InterPro" id="IPR011335">
    <property type="entry name" value="Restrct_endonuc-II-like"/>
</dbReference>
<evidence type="ECO:0000256" key="6">
    <source>
        <dbReference type="ARBA" id="ARBA00022806"/>
    </source>
</evidence>
<dbReference type="Pfam" id="PF00580">
    <property type="entry name" value="UvrD-helicase"/>
    <property type="match status" value="1"/>
</dbReference>
<evidence type="ECO:0000256" key="3">
    <source>
        <dbReference type="ARBA" id="ARBA00022741"/>
    </source>
</evidence>
<dbReference type="PANTHER" id="PTHR11070:SF2">
    <property type="entry name" value="ATP-DEPENDENT DNA HELICASE SRS2"/>
    <property type="match status" value="1"/>
</dbReference>